<evidence type="ECO:0000313" key="2">
    <source>
        <dbReference type="RefSeq" id="XP_075100608.1"/>
    </source>
</evidence>
<reference evidence="2" key="2">
    <citation type="submission" date="2025-08" db="UniProtKB">
        <authorList>
            <consortium name="RefSeq"/>
        </authorList>
    </citation>
    <scope>IDENTIFICATION</scope>
    <source>
        <tissue evidence="2">Leaf</tissue>
    </source>
</reference>
<organism evidence="1 2">
    <name type="scientific">Nicotiana tabacum</name>
    <name type="common">Common tobacco</name>
    <dbReference type="NCBI Taxonomy" id="4097"/>
    <lineage>
        <taxon>Eukaryota</taxon>
        <taxon>Viridiplantae</taxon>
        <taxon>Streptophyta</taxon>
        <taxon>Embryophyta</taxon>
        <taxon>Tracheophyta</taxon>
        <taxon>Spermatophyta</taxon>
        <taxon>Magnoliopsida</taxon>
        <taxon>eudicotyledons</taxon>
        <taxon>Gunneridae</taxon>
        <taxon>Pentapetalae</taxon>
        <taxon>asterids</taxon>
        <taxon>lamiids</taxon>
        <taxon>Solanales</taxon>
        <taxon>Solanaceae</taxon>
        <taxon>Nicotianoideae</taxon>
        <taxon>Nicotianeae</taxon>
        <taxon>Nicotiana</taxon>
    </lineage>
</organism>
<sequence>MRGELENDFNFNVTKSKLKKAKVMVLEKLDGSFKDECNKLEAYGQEQRLSNPGSDVAINISKDALEEGKKRFLRLYICFQDLKLGFKIGLRPLIGLDDDVSTVLPYAHHMYCTRHIEDNWLKKWRSGEMRKLMWWCAWSTYEEEFKDQLLKLGGMSKDVARDLVNYPPKAWCKAYFDIQYKNLMVDNNFIEFFNVWILDARHMSIIKMLQNIRIKVMERLADYEGKAMSWNANFSSPYMKLYNDYKAISHDCTLNFNGDNGFEITKGKDKHTVNLEKKRCTCKLWNLSGIPCPRDIKALMHEKIEQVTQIH</sequence>
<accession>A0AC58TTQ9</accession>
<dbReference type="RefSeq" id="XP_075100608.1">
    <property type="nucleotide sequence ID" value="XM_075244507.1"/>
</dbReference>
<dbReference type="Proteomes" id="UP000790787">
    <property type="component" value="Chromosome 3"/>
</dbReference>
<proteinExistence type="predicted"/>
<gene>
    <name evidence="2" type="primary">LOC142176547</name>
</gene>
<protein>
    <submittedName>
        <fullName evidence="2">Uncharacterized protein LOC142176547</fullName>
    </submittedName>
</protein>
<reference evidence="1" key="1">
    <citation type="journal article" date="2014" name="Nat. Commun.">
        <title>The tobacco genome sequence and its comparison with those of tomato and potato.</title>
        <authorList>
            <person name="Sierro N."/>
            <person name="Battey J.N."/>
            <person name="Ouadi S."/>
            <person name="Bakaher N."/>
            <person name="Bovet L."/>
            <person name="Willig A."/>
            <person name="Goepfert S."/>
            <person name="Peitsch M.C."/>
            <person name="Ivanov N.V."/>
        </authorList>
    </citation>
    <scope>NUCLEOTIDE SEQUENCE [LARGE SCALE GENOMIC DNA]</scope>
</reference>
<name>A0AC58TTQ9_TOBAC</name>
<evidence type="ECO:0000313" key="1">
    <source>
        <dbReference type="Proteomes" id="UP000790787"/>
    </source>
</evidence>
<keyword evidence="1" id="KW-1185">Reference proteome</keyword>